<dbReference type="Proteomes" id="UP000798662">
    <property type="component" value="Chromosome 1"/>
</dbReference>
<accession>A0ACC3BVS8</accession>
<organism evidence="1 2">
    <name type="scientific">Pyropia yezoensis</name>
    <name type="common">Susabi-nori</name>
    <name type="synonym">Porphyra yezoensis</name>
    <dbReference type="NCBI Taxonomy" id="2788"/>
    <lineage>
        <taxon>Eukaryota</taxon>
        <taxon>Rhodophyta</taxon>
        <taxon>Bangiophyceae</taxon>
        <taxon>Bangiales</taxon>
        <taxon>Bangiaceae</taxon>
        <taxon>Pyropia</taxon>
    </lineage>
</organism>
<evidence type="ECO:0000313" key="1">
    <source>
        <dbReference type="EMBL" id="KAK1861678.1"/>
    </source>
</evidence>
<evidence type="ECO:0000313" key="2">
    <source>
        <dbReference type="Proteomes" id="UP000798662"/>
    </source>
</evidence>
<reference evidence="1" key="1">
    <citation type="submission" date="2019-11" db="EMBL/GenBank/DDBJ databases">
        <title>Nori genome reveals adaptations in red seaweeds to the harsh intertidal environment.</title>
        <authorList>
            <person name="Wang D."/>
            <person name="Mao Y."/>
        </authorList>
    </citation>
    <scope>NUCLEOTIDE SEQUENCE</scope>
    <source>
        <tissue evidence="1">Gametophyte</tissue>
    </source>
</reference>
<keyword evidence="2" id="KW-1185">Reference proteome</keyword>
<name>A0ACC3BVS8_PYRYE</name>
<protein>
    <submittedName>
        <fullName evidence="1">Uncharacterized protein</fullName>
    </submittedName>
</protein>
<gene>
    <name evidence="1" type="ORF">I4F81_004259</name>
</gene>
<proteinExistence type="predicted"/>
<dbReference type="EMBL" id="CM020618">
    <property type="protein sequence ID" value="KAK1861678.1"/>
    <property type="molecule type" value="Genomic_DNA"/>
</dbReference>
<sequence>MTFLPAGLRGGGGGFRRPPAVAAAVGRLSRAPARRLGRAAASTAAATTVAADQSAGGRLAGATARLAAGEPPPAAAFGSCVSPPADGRAAGAVAAVGIVDALGGGGCCTLLPPRLGAGAVAAAAAAAAGVTAFHGSLVTPPDAVEVARRASVHDPPDEDTLFSVVDTYKERLYTPARGGHGLPRAQWLGPWATRWNASAALGLDALGVVLAARRVAAAVAAGDPAGDPDLPHVDLDVKGGALRNCRANALLGGQAWFPIFWSYYAATHAALTASSGYWRTSSYGPVCVHRADWEAVGGFGGDEERRYAGWGSEDVDLYNAFRDHPSVAVMRGLEPGLAHAWHSKACAHNAAYDACARTVAMSMASAERLASIVVKAGVDVAAELGLAVKTNGGGSHGRQRRRRVVDTFTSGSPPDAFFAPVTMAVVTFSLFPPRTLSLRCWRTRTAISNAPPTPLSPPAAVAATTPSAVAATTPSAVATTTPSAIAAPTPSAVASLLHKTPANFVLVPPSPPFSTVTDAMERSGLLPPAAGLAVPYPLSAITRRTPWLRTTLPPLNVTTDGTDDGVDVLAFAMLAAGASDELASAVRAAGVAAASAHAAAVGVERAGIELRLAVVTEVPCPRWHADRVTLRGLVTLWGGGTLWVDESLGQAGAAQANSACCDGDDQCDESTSDDSPASLAAGWGMDPAVHAAVVKHRVGGEAADEQAFMKAAGGVVRQAPPGSVLFLKGGLWGAGRGAIHRSPDLSEGAGGAGRLVLQTNQM</sequence>
<comment type="caution">
    <text evidence="1">The sequence shown here is derived from an EMBL/GenBank/DDBJ whole genome shotgun (WGS) entry which is preliminary data.</text>
</comment>